<evidence type="ECO:0000256" key="4">
    <source>
        <dbReference type="ARBA" id="ARBA00023163"/>
    </source>
</evidence>
<dbReference type="EMBL" id="NKQK01000008">
    <property type="protein sequence ID" value="PSS23992.1"/>
    <property type="molecule type" value="Genomic_DNA"/>
</dbReference>
<feature type="region of interest" description="Disordered" evidence="7">
    <location>
        <begin position="62"/>
        <end position="87"/>
    </location>
</feature>
<dbReference type="Pfam" id="PF00010">
    <property type="entry name" value="HLH"/>
    <property type="match status" value="1"/>
</dbReference>
<evidence type="ECO:0000256" key="6">
    <source>
        <dbReference type="SAM" id="Coils"/>
    </source>
</evidence>
<dbReference type="InterPro" id="IPR045843">
    <property type="entry name" value="IND-like"/>
</dbReference>
<keyword evidence="10" id="KW-1185">Reference proteome</keyword>
<dbReference type="InterPro" id="IPR036638">
    <property type="entry name" value="HLH_DNA-bd_sf"/>
</dbReference>
<dbReference type="Gene3D" id="4.10.280.10">
    <property type="entry name" value="Helix-loop-helix DNA-binding domain"/>
    <property type="match status" value="1"/>
</dbReference>
<keyword evidence="5" id="KW-0539">Nucleus</keyword>
<dbReference type="STRING" id="1590841.A0A2R6R8W9"/>
<dbReference type="SUPFAM" id="SSF47459">
    <property type="entry name" value="HLH, helix-loop-helix DNA-binding domain"/>
    <property type="match status" value="1"/>
</dbReference>
<dbReference type="InterPro" id="IPR045239">
    <property type="entry name" value="bHLH95_bHLH"/>
</dbReference>
<comment type="subcellular location">
    <subcellularLocation>
        <location evidence="1">Nucleus</location>
    </subcellularLocation>
</comment>
<accession>A0A2R6R8W9</accession>
<protein>
    <submittedName>
        <fullName evidence="9">Transcription factor bHLH128 like</fullName>
    </submittedName>
</protein>
<dbReference type="FunCoup" id="A0A2R6R8W9">
    <property type="interactions" value="1030"/>
</dbReference>
<evidence type="ECO:0000256" key="1">
    <source>
        <dbReference type="ARBA" id="ARBA00004123"/>
    </source>
</evidence>
<keyword evidence="4" id="KW-0804">Transcription</keyword>
<dbReference type="GO" id="GO:0005634">
    <property type="term" value="C:nucleus"/>
    <property type="evidence" value="ECO:0007669"/>
    <property type="project" value="UniProtKB-SubCell"/>
</dbReference>
<feature type="coiled-coil region" evidence="6">
    <location>
        <begin position="281"/>
        <end position="335"/>
    </location>
</feature>
<reference evidence="10" key="2">
    <citation type="journal article" date="2018" name="BMC Genomics">
        <title>A manually annotated Actinidia chinensis var. chinensis (kiwifruit) genome highlights the challenges associated with draft genomes and gene prediction in plants.</title>
        <authorList>
            <person name="Pilkington S.M."/>
            <person name="Crowhurst R."/>
            <person name="Hilario E."/>
            <person name="Nardozza S."/>
            <person name="Fraser L."/>
            <person name="Peng Y."/>
            <person name="Gunaseelan K."/>
            <person name="Simpson R."/>
            <person name="Tahir J."/>
            <person name="Deroles S.C."/>
            <person name="Templeton K."/>
            <person name="Luo Z."/>
            <person name="Davy M."/>
            <person name="Cheng C."/>
            <person name="McNeilage M."/>
            <person name="Scaglione D."/>
            <person name="Liu Y."/>
            <person name="Zhang Q."/>
            <person name="Datson P."/>
            <person name="De Silva N."/>
            <person name="Gardiner S.E."/>
            <person name="Bassett H."/>
            <person name="Chagne D."/>
            <person name="McCallum J."/>
            <person name="Dzierzon H."/>
            <person name="Deng C."/>
            <person name="Wang Y.Y."/>
            <person name="Barron L."/>
            <person name="Manako K."/>
            <person name="Bowen J."/>
            <person name="Foster T.M."/>
            <person name="Erridge Z.A."/>
            <person name="Tiffin H."/>
            <person name="Waite C.N."/>
            <person name="Davies K.M."/>
            <person name="Grierson E.P."/>
            <person name="Laing W.A."/>
            <person name="Kirk R."/>
            <person name="Chen X."/>
            <person name="Wood M."/>
            <person name="Montefiori M."/>
            <person name="Brummell D.A."/>
            <person name="Schwinn K.E."/>
            <person name="Catanach A."/>
            <person name="Fullerton C."/>
            <person name="Li D."/>
            <person name="Meiyalaghan S."/>
            <person name="Nieuwenhuizen N."/>
            <person name="Read N."/>
            <person name="Prakash R."/>
            <person name="Hunter D."/>
            <person name="Zhang H."/>
            <person name="McKenzie M."/>
            <person name="Knabel M."/>
            <person name="Harris A."/>
            <person name="Allan A.C."/>
            <person name="Gleave A."/>
            <person name="Chen A."/>
            <person name="Janssen B.J."/>
            <person name="Plunkett B."/>
            <person name="Ampomah-Dwamena C."/>
            <person name="Voogd C."/>
            <person name="Leif D."/>
            <person name="Lafferty D."/>
            <person name="Souleyre E.J.F."/>
            <person name="Varkonyi-Gasic E."/>
            <person name="Gambi F."/>
            <person name="Hanley J."/>
            <person name="Yao J.L."/>
            <person name="Cheung J."/>
            <person name="David K.M."/>
            <person name="Warren B."/>
            <person name="Marsh K."/>
            <person name="Snowden K.C."/>
            <person name="Lin-Wang K."/>
            <person name="Brian L."/>
            <person name="Martinez-Sanchez M."/>
            <person name="Wang M."/>
            <person name="Ileperuma N."/>
            <person name="Macnee N."/>
            <person name="Campin R."/>
            <person name="McAtee P."/>
            <person name="Drummond R.S.M."/>
            <person name="Espley R.V."/>
            <person name="Ireland H.S."/>
            <person name="Wu R."/>
            <person name="Atkinson R.G."/>
            <person name="Karunairetnam S."/>
            <person name="Bulley S."/>
            <person name="Chunkath S."/>
            <person name="Hanley Z."/>
            <person name="Storey R."/>
            <person name="Thrimawithana A.H."/>
            <person name="Thomson S."/>
            <person name="David C."/>
            <person name="Testolin R."/>
            <person name="Huang H."/>
            <person name="Hellens R.P."/>
            <person name="Schaffer R.J."/>
        </authorList>
    </citation>
    <scope>NUCLEOTIDE SEQUENCE [LARGE SCALE GENOMIC DNA]</scope>
    <source>
        <strain evidence="10">cv. Red5</strain>
    </source>
</reference>
<dbReference type="OrthoDB" id="2019494at2759"/>
<dbReference type="OMA" id="SLEMPGM"/>
<dbReference type="InterPro" id="IPR011598">
    <property type="entry name" value="bHLH_dom"/>
</dbReference>
<reference evidence="9 10" key="1">
    <citation type="submission" date="2017-07" db="EMBL/GenBank/DDBJ databases">
        <title>An improved, manually edited Actinidia chinensis var. chinensis (kiwifruit) genome highlights the challenges associated with draft genomes and gene prediction in plants.</title>
        <authorList>
            <person name="Pilkington S."/>
            <person name="Crowhurst R."/>
            <person name="Hilario E."/>
            <person name="Nardozza S."/>
            <person name="Fraser L."/>
            <person name="Peng Y."/>
            <person name="Gunaseelan K."/>
            <person name="Simpson R."/>
            <person name="Tahir J."/>
            <person name="Deroles S."/>
            <person name="Templeton K."/>
            <person name="Luo Z."/>
            <person name="Davy M."/>
            <person name="Cheng C."/>
            <person name="Mcneilage M."/>
            <person name="Scaglione D."/>
            <person name="Liu Y."/>
            <person name="Zhang Q."/>
            <person name="Datson P."/>
            <person name="De Silva N."/>
            <person name="Gardiner S."/>
            <person name="Bassett H."/>
            <person name="Chagne D."/>
            <person name="Mccallum J."/>
            <person name="Dzierzon H."/>
            <person name="Deng C."/>
            <person name="Wang Y.-Y."/>
            <person name="Barron N."/>
            <person name="Manako K."/>
            <person name="Bowen J."/>
            <person name="Foster T."/>
            <person name="Erridge Z."/>
            <person name="Tiffin H."/>
            <person name="Waite C."/>
            <person name="Davies K."/>
            <person name="Grierson E."/>
            <person name="Laing W."/>
            <person name="Kirk R."/>
            <person name="Chen X."/>
            <person name="Wood M."/>
            <person name="Montefiori M."/>
            <person name="Brummell D."/>
            <person name="Schwinn K."/>
            <person name="Catanach A."/>
            <person name="Fullerton C."/>
            <person name="Li D."/>
            <person name="Meiyalaghan S."/>
            <person name="Nieuwenhuizen N."/>
            <person name="Read N."/>
            <person name="Prakash R."/>
            <person name="Hunter D."/>
            <person name="Zhang H."/>
            <person name="Mckenzie M."/>
            <person name="Knabel M."/>
            <person name="Harris A."/>
            <person name="Allan A."/>
            <person name="Chen A."/>
            <person name="Janssen B."/>
            <person name="Plunkett B."/>
            <person name="Dwamena C."/>
            <person name="Voogd C."/>
            <person name="Leif D."/>
            <person name="Lafferty D."/>
            <person name="Souleyre E."/>
            <person name="Varkonyi-Gasic E."/>
            <person name="Gambi F."/>
            <person name="Hanley J."/>
            <person name="Yao J.-L."/>
            <person name="Cheung J."/>
            <person name="David K."/>
            <person name="Warren B."/>
            <person name="Marsh K."/>
            <person name="Snowden K."/>
            <person name="Lin-Wang K."/>
            <person name="Brian L."/>
            <person name="Martinez-Sanchez M."/>
            <person name="Wang M."/>
            <person name="Ileperuma N."/>
            <person name="Macnee N."/>
            <person name="Campin R."/>
            <person name="Mcatee P."/>
            <person name="Drummond R."/>
            <person name="Espley R."/>
            <person name="Ireland H."/>
            <person name="Wu R."/>
            <person name="Atkinson R."/>
            <person name="Karunairetnam S."/>
            <person name="Bulley S."/>
            <person name="Chunkath S."/>
            <person name="Hanley Z."/>
            <person name="Storey R."/>
            <person name="Thrimawithana A."/>
            <person name="Thomson S."/>
            <person name="David C."/>
            <person name="Testolin R."/>
        </authorList>
    </citation>
    <scope>NUCLEOTIDE SEQUENCE [LARGE SCALE GENOMIC DNA]</scope>
    <source>
        <strain evidence="10">cv. Red5</strain>
        <tissue evidence="9">Young leaf</tissue>
    </source>
</reference>
<proteinExistence type="predicted"/>
<evidence type="ECO:0000256" key="3">
    <source>
        <dbReference type="ARBA" id="ARBA00023125"/>
    </source>
</evidence>
<feature type="compositionally biased region" description="Polar residues" evidence="7">
    <location>
        <begin position="62"/>
        <end position="82"/>
    </location>
</feature>
<keyword evidence="3" id="KW-0238">DNA-binding</keyword>
<feature type="domain" description="BHLH" evidence="8">
    <location>
        <begin position="268"/>
        <end position="318"/>
    </location>
</feature>
<dbReference type="Proteomes" id="UP000241394">
    <property type="component" value="Chromosome LG8"/>
</dbReference>
<organism evidence="9 10">
    <name type="scientific">Actinidia chinensis var. chinensis</name>
    <name type="common">Chinese soft-hair kiwi</name>
    <dbReference type="NCBI Taxonomy" id="1590841"/>
    <lineage>
        <taxon>Eukaryota</taxon>
        <taxon>Viridiplantae</taxon>
        <taxon>Streptophyta</taxon>
        <taxon>Embryophyta</taxon>
        <taxon>Tracheophyta</taxon>
        <taxon>Spermatophyta</taxon>
        <taxon>Magnoliopsida</taxon>
        <taxon>eudicotyledons</taxon>
        <taxon>Gunneridae</taxon>
        <taxon>Pentapetalae</taxon>
        <taxon>asterids</taxon>
        <taxon>Ericales</taxon>
        <taxon>Actinidiaceae</taxon>
        <taxon>Actinidia</taxon>
    </lineage>
</organism>
<dbReference type="PANTHER" id="PTHR16223:SF177">
    <property type="entry name" value="TRANSCRIPTION FACTOR BHLH129"/>
    <property type="match status" value="1"/>
</dbReference>
<keyword evidence="6" id="KW-0175">Coiled coil</keyword>
<evidence type="ECO:0000259" key="8">
    <source>
        <dbReference type="PROSITE" id="PS50888"/>
    </source>
</evidence>
<name>A0A2R6R8W9_ACTCC</name>
<dbReference type="CDD" id="cd11393">
    <property type="entry name" value="bHLH_AtbHLH_like"/>
    <property type="match status" value="1"/>
</dbReference>
<dbReference type="Gramene" id="PSS23992">
    <property type="protein sequence ID" value="PSS23992"/>
    <property type="gene ID" value="CEY00_Acc08867"/>
</dbReference>
<evidence type="ECO:0000313" key="10">
    <source>
        <dbReference type="Proteomes" id="UP000241394"/>
    </source>
</evidence>
<dbReference type="GO" id="GO:0000978">
    <property type="term" value="F:RNA polymerase II cis-regulatory region sequence-specific DNA binding"/>
    <property type="evidence" value="ECO:0007669"/>
    <property type="project" value="TreeGrafter"/>
</dbReference>
<dbReference type="GO" id="GO:0046983">
    <property type="term" value="F:protein dimerization activity"/>
    <property type="evidence" value="ECO:0007669"/>
    <property type="project" value="InterPro"/>
</dbReference>
<comment type="caution">
    <text evidence="9">The sequence shown here is derived from an EMBL/GenBank/DDBJ whole genome shotgun (WGS) entry which is preliminary data.</text>
</comment>
<dbReference type="PROSITE" id="PS50888">
    <property type="entry name" value="BHLH"/>
    <property type="match status" value="1"/>
</dbReference>
<dbReference type="SMART" id="SM00353">
    <property type="entry name" value="HLH"/>
    <property type="match status" value="1"/>
</dbReference>
<sequence length="340" mass="36497">MYHSSSSSSSQGSMGPSGLIRYGSAPGSFLATAVDSVVGRHTRDFSALGSSSPHLLRHFSAAETSSNTSDPQNPNKPQTAPFGSNDIAFGEFSTDRINLNSKSSGGGGSLLRQSSSPAGFLNHLASSATAASNGFPATRGIGSYNSREALDNGHGISRLASQLSFTRQDSLSQISEESENGHKKSAHSYATASFGSVSWDDSNVIVFSASPSKRAKTIGGGDARCLNTVESQFQFSLSETDLEMATTENLLQIPQDSVACKIRAKRGFATHPRSIAERDRRTRINGKLKKLQELVPNLEKQTSYADMLEFAVQYIKGLENQVQKLKNELEHCTCRCKETT</sequence>
<dbReference type="AlphaFoldDB" id="A0A2R6R8W9"/>
<evidence type="ECO:0000256" key="7">
    <source>
        <dbReference type="SAM" id="MobiDB-lite"/>
    </source>
</evidence>
<keyword evidence="2" id="KW-0805">Transcription regulation</keyword>
<evidence type="ECO:0000313" key="9">
    <source>
        <dbReference type="EMBL" id="PSS23992.1"/>
    </source>
</evidence>
<dbReference type="InParanoid" id="A0A2R6R8W9"/>
<dbReference type="PANTHER" id="PTHR16223">
    <property type="entry name" value="TRANSCRIPTION FACTOR BHLH83-RELATED"/>
    <property type="match status" value="1"/>
</dbReference>
<evidence type="ECO:0000256" key="2">
    <source>
        <dbReference type="ARBA" id="ARBA00023015"/>
    </source>
</evidence>
<evidence type="ECO:0000256" key="5">
    <source>
        <dbReference type="ARBA" id="ARBA00023242"/>
    </source>
</evidence>
<gene>
    <name evidence="9" type="ORF">CEY00_Acc08867</name>
</gene>
<dbReference type="GO" id="GO:0000981">
    <property type="term" value="F:DNA-binding transcription factor activity, RNA polymerase II-specific"/>
    <property type="evidence" value="ECO:0007669"/>
    <property type="project" value="TreeGrafter"/>
</dbReference>